<name>A0ABS6IMS9_9HYPH</name>
<protein>
    <submittedName>
        <fullName evidence="2">NAD(P)/FAD-dependent oxidoreductase</fullName>
    </submittedName>
</protein>
<keyword evidence="1" id="KW-0560">Oxidoreductase</keyword>
<dbReference type="PANTHER" id="PTHR43539:SF68">
    <property type="entry name" value="FLAVIN-BINDING MONOOXYGENASE-LIKE PROTEIN (AFU_ORTHOLOGUE AFUA_4G09220)"/>
    <property type="match status" value="1"/>
</dbReference>
<gene>
    <name evidence="2" type="ORF">KQ910_19190</name>
</gene>
<sequence length="590" mass="65472">MDVELNRDAKQVVGDWLASLNEALQRHDANAIGALFRPDADWRDIVALTRTIETISDREPIVRRLVDAVADSGVHGFAIDPERHPPRDVERAGEACVEAILTFGTRIGTGAGIVRLKRSDCRAGEAKAWTLLTSLESLHGHEEETVAESSEEPAFERDFHGPNWLDRRRESSRYADRDPAVLIVGGGHAGITAAARLKALGVEALVVDRMARIGDNWRKRYHGLKLHNQKHSNHFPYLPFPKTWPKYIPKDKIANWLESYVETMEIDFWTGTSFKGATWNAAERRWTAELDMDVADGVHRTLHPRHIIMATSVSGTPNIPEIPTLENFKGTVVHSSRFGNGAEWKGRNVYVFGTGTSAHDIAQDLHGNGAQVTIVQRSPTLIVNVEPGAQLYDGIYYGKGPTLEDRDLINVSVPLRVMKKAHKLLTDQARAHDAPLLEALERVGFRLEFGEDGTGWPLKYRGRGGGYYFNVGASDLVAKREIGLIQYADIAAFGSAGFTMKDGTERPADLIVLATGYKGQDHLVEQLFGPDVARKVGPVWGFDERTQELRNMWVPTAQGGLWFQGGSFAQCRMYSKYLALQIKAAEVGLP</sequence>
<dbReference type="InterPro" id="IPR050982">
    <property type="entry name" value="Auxin_biosynth/cation_transpt"/>
</dbReference>
<dbReference type="Pfam" id="PF13738">
    <property type="entry name" value="Pyr_redox_3"/>
    <property type="match status" value="1"/>
</dbReference>
<dbReference type="Proteomes" id="UP000727907">
    <property type="component" value="Unassembled WGS sequence"/>
</dbReference>
<accession>A0ABS6IMS9</accession>
<organism evidence="2 3">
    <name type="scientific">Reyranella humidisoli</name>
    <dbReference type="NCBI Taxonomy" id="2849149"/>
    <lineage>
        <taxon>Bacteria</taxon>
        <taxon>Pseudomonadati</taxon>
        <taxon>Pseudomonadota</taxon>
        <taxon>Alphaproteobacteria</taxon>
        <taxon>Hyphomicrobiales</taxon>
        <taxon>Reyranellaceae</taxon>
        <taxon>Reyranella</taxon>
    </lineage>
</organism>
<proteinExistence type="predicted"/>
<evidence type="ECO:0000313" key="3">
    <source>
        <dbReference type="Proteomes" id="UP000727907"/>
    </source>
</evidence>
<evidence type="ECO:0000256" key="1">
    <source>
        <dbReference type="ARBA" id="ARBA00023002"/>
    </source>
</evidence>
<keyword evidence="3" id="KW-1185">Reference proteome</keyword>
<dbReference type="EMBL" id="JAHOPB010000002">
    <property type="protein sequence ID" value="MBU8875906.1"/>
    <property type="molecule type" value="Genomic_DNA"/>
</dbReference>
<comment type="caution">
    <text evidence="2">The sequence shown here is derived from an EMBL/GenBank/DDBJ whole genome shotgun (WGS) entry which is preliminary data.</text>
</comment>
<evidence type="ECO:0000313" key="2">
    <source>
        <dbReference type="EMBL" id="MBU8875906.1"/>
    </source>
</evidence>
<dbReference type="RefSeq" id="WP_216964288.1">
    <property type="nucleotide sequence ID" value="NZ_JAHOPB010000002.1"/>
</dbReference>
<reference evidence="2 3" key="1">
    <citation type="submission" date="2021-06" db="EMBL/GenBank/DDBJ databases">
        <authorList>
            <person name="Lee D.H."/>
        </authorList>
    </citation>
    <scope>NUCLEOTIDE SEQUENCE [LARGE SCALE GENOMIC DNA]</scope>
    <source>
        <strain evidence="2 3">MMS21-HV4-11</strain>
    </source>
</reference>
<dbReference type="PANTHER" id="PTHR43539">
    <property type="entry name" value="FLAVIN-BINDING MONOOXYGENASE-LIKE PROTEIN (AFU_ORTHOLOGUE AFUA_4G09220)"/>
    <property type="match status" value="1"/>
</dbReference>